<dbReference type="AlphaFoldDB" id="A0A6J4TTK3"/>
<protein>
    <recommendedName>
        <fullName evidence="2">Endonuclease/exonuclease/phosphatase</fullName>
    </recommendedName>
</protein>
<accession>A0A6J4TTK3</accession>
<sequence>MRAGDGLRATVPSTRSLPPITIDHVLARHDPRAALTSHAVAGSDHRAPIAELVLPAE</sequence>
<dbReference type="EMBL" id="CADCVQ010000167">
    <property type="protein sequence ID" value="CAA9530552.1"/>
    <property type="molecule type" value="Genomic_DNA"/>
</dbReference>
<reference evidence="1" key="1">
    <citation type="submission" date="2020-02" db="EMBL/GenBank/DDBJ databases">
        <authorList>
            <person name="Meier V. D."/>
        </authorList>
    </citation>
    <scope>NUCLEOTIDE SEQUENCE</scope>
    <source>
        <strain evidence="1">AVDCRST_MAG67</strain>
    </source>
</reference>
<gene>
    <name evidence="1" type="ORF">AVDCRST_MAG67-4115</name>
</gene>
<name>A0A6J4TTK3_9ACTN</name>
<evidence type="ECO:0008006" key="2">
    <source>
        <dbReference type="Google" id="ProtNLM"/>
    </source>
</evidence>
<evidence type="ECO:0000313" key="1">
    <source>
        <dbReference type="EMBL" id="CAA9530552.1"/>
    </source>
</evidence>
<organism evidence="1">
    <name type="scientific">uncultured Solirubrobacteraceae bacterium</name>
    <dbReference type="NCBI Taxonomy" id="1162706"/>
    <lineage>
        <taxon>Bacteria</taxon>
        <taxon>Bacillati</taxon>
        <taxon>Actinomycetota</taxon>
        <taxon>Thermoleophilia</taxon>
        <taxon>Solirubrobacterales</taxon>
        <taxon>Solirubrobacteraceae</taxon>
        <taxon>environmental samples</taxon>
    </lineage>
</organism>
<proteinExistence type="predicted"/>